<dbReference type="InterPro" id="IPR003661">
    <property type="entry name" value="HisK_dim/P_dom"/>
</dbReference>
<evidence type="ECO:0000259" key="12">
    <source>
        <dbReference type="PROSITE" id="PS50109"/>
    </source>
</evidence>
<dbReference type="Gene3D" id="1.10.287.130">
    <property type="match status" value="1"/>
</dbReference>
<evidence type="ECO:0000256" key="8">
    <source>
        <dbReference type="ARBA" id="ARBA00022989"/>
    </source>
</evidence>
<feature type="domain" description="HAMP" evidence="13">
    <location>
        <begin position="79"/>
        <end position="132"/>
    </location>
</feature>
<dbReference type="InterPro" id="IPR003594">
    <property type="entry name" value="HATPase_dom"/>
</dbReference>
<dbReference type="Gene3D" id="3.30.565.10">
    <property type="entry name" value="Histidine kinase-like ATPase, C-terminal domain"/>
    <property type="match status" value="1"/>
</dbReference>
<keyword evidence="5 14" id="KW-0808">Transferase</keyword>
<dbReference type="SUPFAM" id="SSF55874">
    <property type="entry name" value="ATPase domain of HSP90 chaperone/DNA topoisomerase II/histidine kinase"/>
    <property type="match status" value="1"/>
</dbReference>
<keyword evidence="7 14" id="KW-0418">Kinase</keyword>
<dbReference type="InterPro" id="IPR003660">
    <property type="entry name" value="HAMP_dom"/>
</dbReference>
<dbReference type="InterPro" id="IPR036890">
    <property type="entry name" value="HATPase_C_sf"/>
</dbReference>
<dbReference type="InterPro" id="IPR005467">
    <property type="entry name" value="His_kinase_dom"/>
</dbReference>
<comment type="caution">
    <text evidence="14">The sequence shown here is derived from an EMBL/GenBank/DDBJ whole genome shotgun (WGS) entry which is preliminary data.</text>
</comment>
<dbReference type="InterPro" id="IPR036097">
    <property type="entry name" value="HisK_dim/P_sf"/>
</dbReference>
<dbReference type="EMBL" id="MLJW01000503">
    <property type="protein sequence ID" value="OIQ86055.1"/>
    <property type="molecule type" value="Genomic_DNA"/>
</dbReference>
<dbReference type="Pfam" id="PF00512">
    <property type="entry name" value="HisKA"/>
    <property type="match status" value="1"/>
</dbReference>
<evidence type="ECO:0000259" key="13">
    <source>
        <dbReference type="PROSITE" id="PS50885"/>
    </source>
</evidence>
<dbReference type="AlphaFoldDB" id="A0A1J5R1X7"/>
<evidence type="ECO:0000256" key="1">
    <source>
        <dbReference type="ARBA" id="ARBA00000085"/>
    </source>
</evidence>
<dbReference type="PROSITE" id="PS50109">
    <property type="entry name" value="HIS_KIN"/>
    <property type="match status" value="1"/>
</dbReference>
<name>A0A1J5R1X7_9ZZZZ</name>
<dbReference type="Gene3D" id="6.10.340.10">
    <property type="match status" value="1"/>
</dbReference>
<dbReference type="CDD" id="cd00082">
    <property type="entry name" value="HisKA"/>
    <property type="match status" value="1"/>
</dbReference>
<sequence>MVSLGLVVLAGGVTVLGVALGVAPTAFRYHLRMAVGGSIDPALLMQVQDAFANTILTSLGVAVPVAMITAFAVTWIVARRLGRSVAVVADAADRIARGNLRVRVQAPAIGPEFTQLADAFNAMAARLADTETIRRRLIGDLAHEMRTPIASLEATVEAVVDGVLPLDAVTRATLIDQADRLRHLVADMSAVSRAEERQLDLHAEPVELGRLATDAVAAARARYVAAGVQLDLRITDRAAVVRVDPHRITEAVANLLDNALRHTPAGGAVHVVVATDPRGAVLEVVDTGSGFDPVDAERLFERFYRADASRTRSSAGSGIGLTIARAIVQAHGGTLTAASEGARTGARFRIRLPAHQHARARIAPK</sequence>
<feature type="domain" description="Histidine kinase" evidence="12">
    <location>
        <begin position="140"/>
        <end position="356"/>
    </location>
</feature>
<reference evidence="14" key="1">
    <citation type="submission" date="2016-10" db="EMBL/GenBank/DDBJ databases">
        <title>Sequence of Gallionella enrichment culture.</title>
        <authorList>
            <person name="Poehlein A."/>
            <person name="Muehling M."/>
            <person name="Daniel R."/>
        </authorList>
    </citation>
    <scope>NUCLEOTIDE SEQUENCE</scope>
</reference>
<dbReference type="InterPro" id="IPR050428">
    <property type="entry name" value="TCS_sensor_his_kinase"/>
</dbReference>
<evidence type="ECO:0000256" key="9">
    <source>
        <dbReference type="ARBA" id="ARBA00023012"/>
    </source>
</evidence>
<keyword evidence="4" id="KW-0597">Phosphoprotein</keyword>
<evidence type="ECO:0000256" key="6">
    <source>
        <dbReference type="ARBA" id="ARBA00022692"/>
    </source>
</evidence>
<organism evidence="14">
    <name type="scientific">mine drainage metagenome</name>
    <dbReference type="NCBI Taxonomy" id="410659"/>
    <lineage>
        <taxon>unclassified sequences</taxon>
        <taxon>metagenomes</taxon>
        <taxon>ecological metagenomes</taxon>
    </lineage>
</organism>
<feature type="transmembrane region" description="Helical" evidence="11">
    <location>
        <begin position="55"/>
        <end position="78"/>
    </location>
</feature>
<comment type="subcellular location">
    <subcellularLocation>
        <location evidence="2">Membrane</location>
    </subcellularLocation>
</comment>
<dbReference type="SMART" id="SM00388">
    <property type="entry name" value="HisKA"/>
    <property type="match status" value="1"/>
</dbReference>
<keyword evidence="6 11" id="KW-0812">Transmembrane</keyword>
<dbReference type="CDD" id="cd00075">
    <property type="entry name" value="HATPase"/>
    <property type="match status" value="1"/>
</dbReference>
<evidence type="ECO:0000256" key="10">
    <source>
        <dbReference type="ARBA" id="ARBA00023136"/>
    </source>
</evidence>
<dbReference type="SUPFAM" id="SSF158472">
    <property type="entry name" value="HAMP domain-like"/>
    <property type="match status" value="1"/>
</dbReference>
<evidence type="ECO:0000256" key="2">
    <source>
        <dbReference type="ARBA" id="ARBA00004370"/>
    </source>
</evidence>
<dbReference type="GO" id="GO:0000155">
    <property type="term" value="F:phosphorelay sensor kinase activity"/>
    <property type="evidence" value="ECO:0007669"/>
    <property type="project" value="InterPro"/>
</dbReference>
<dbReference type="Pfam" id="PF00672">
    <property type="entry name" value="HAMP"/>
    <property type="match status" value="1"/>
</dbReference>
<evidence type="ECO:0000256" key="4">
    <source>
        <dbReference type="ARBA" id="ARBA00022553"/>
    </source>
</evidence>
<dbReference type="EC" id="2.7.13.3" evidence="3"/>
<dbReference type="PRINTS" id="PR00344">
    <property type="entry name" value="BCTRLSENSOR"/>
</dbReference>
<dbReference type="PROSITE" id="PS50885">
    <property type="entry name" value="HAMP"/>
    <property type="match status" value="1"/>
</dbReference>
<dbReference type="PANTHER" id="PTHR45436">
    <property type="entry name" value="SENSOR HISTIDINE KINASE YKOH"/>
    <property type="match status" value="1"/>
</dbReference>
<protein>
    <recommendedName>
        <fullName evidence="3">histidine kinase</fullName>
        <ecNumber evidence="3">2.7.13.3</ecNumber>
    </recommendedName>
</protein>
<gene>
    <name evidence="14" type="primary">baeS_4</name>
    <name evidence="14" type="ORF">GALL_320970</name>
</gene>
<dbReference type="FunFam" id="3.30.565.10:FF:000006">
    <property type="entry name" value="Sensor histidine kinase WalK"/>
    <property type="match status" value="1"/>
</dbReference>
<evidence type="ECO:0000256" key="5">
    <source>
        <dbReference type="ARBA" id="ARBA00022679"/>
    </source>
</evidence>
<dbReference type="SUPFAM" id="SSF47384">
    <property type="entry name" value="Homodimeric domain of signal transducing histidine kinase"/>
    <property type="match status" value="1"/>
</dbReference>
<evidence type="ECO:0000256" key="3">
    <source>
        <dbReference type="ARBA" id="ARBA00012438"/>
    </source>
</evidence>
<comment type="catalytic activity">
    <reaction evidence="1">
        <text>ATP + protein L-histidine = ADP + protein N-phospho-L-histidine.</text>
        <dbReference type="EC" id="2.7.13.3"/>
    </reaction>
</comment>
<dbReference type="SMART" id="SM00387">
    <property type="entry name" value="HATPase_c"/>
    <property type="match status" value="1"/>
</dbReference>
<dbReference type="PANTHER" id="PTHR45436:SF5">
    <property type="entry name" value="SENSOR HISTIDINE KINASE TRCS"/>
    <property type="match status" value="1"/>
</dbReference>
<evidence type="ECO:0000256" key="11">
    <source>
        <dbReference type="SAM" id="Phobius"/>
    </source>
</evidence>
<dbReference type="GO" id="GO:0005886">
    <property type="term" value="C:plasma membrane"/>
    <property type="evidence" value="ECO:0007669"/>
    <property type="project" value="TreeGrafter"/>
</dbReference>
<dbReference type="SMART" id="SM00304">
    <property type="entry name" value="HAMP"/>
    <property type="match status" value="1"/>
</dbReference>
<keyword evidence="10 11" id="KW-0472">Membrane</keyword>
<accession>A0A1J5R1X7</accession>
<dbReference type="InterPro" id="IPR004358">
    <property type="entry name" value="Sig_transdc_His_kin-like_C"/>
</dbReference>
<keyword evidence="9" id="KW-0902">Two-component regulatory system</keyword>
<dbReference type="CDD" id="cd06225">
    <property type="entry name" value="HAMP"/>
    <property type="match status" value="1"/>
</dbReference>
<keyword evidence="8 11" id="KW-1133">Transmembrane helix</keyword>
<evidence type="ECO:0000256" key="7">
    <source>
        <dbReference type="ARBA" id="ARBA00022777"/>
    </source>
</evidence>
<evidence type="ECO:0000313" key="14">
    <source>
        <dbReference type="EMBL" id="OIQ86055.1"/>
    </source>
</evidence>
<proteinExistence type="predicted"/>
<dbReference type="Pfam" id="PF02518">
    <property type="entry name" value="HATPase_c"/>
    <property type="match status" value="1"/>
</dbReference>